<comment type="similarity">
    <text evidence="4 5">Belongs to the TRAFAC class myosin-kinesin ATPase superfamily. Kinesin family.</text>
</comment>
<dbReference type="GO" id="GO:0007019">
    <property type="term" value="P:microtubule depolymerization"/>
    <property type="evidence" value="ECO:0007669"/>
    <property type="project" value="TreeGrafter"/>
</dbReference>
<proteinExistence type="inferred from homology"/>
<organism evidence="7 8">
    <name type="scientific">Heracleum sosnowskyi</name>
    <dbReference type="NCBI Taxonomy" id="360622"/>
    <lineage>
        <taxon>Eukaryota</taxon>
        <taxon>Viridiplantae</taxon>
        <taxon>Streptophyta</taxon>
        <taxon>Embryophyta</taxon>
        <taxon>Tracheophyta</taxon>
        <taxon>Spermatophyta</taxon>
        <taxon>Magnoliopsida</taxon>
        <taxon>eudicotyledons</taxon>
        <taxon>Gunneridae</taxon>
        <taxon>Pentapetalae</taxon>
        <taxon>asterids</taxon>
        <taxon>campanulids</taxon>
        <taxon>Apiales</taxon>
        <taxon>Apiaceae</taxon>
        <taxon>Apioideae</taxon>
        <taxon>apioid superclade</taxon>
        <taxon>Tordylieae</taxon>
        <taxon>Tordyliinae</taxon>
        <taxon>Heracleum</taxon>
    </lineage>
</organism>
<evidence type="ECO:0000313" key="8">
    <source>
        <dbReference type="Proteomes" id="UP001237642"/>
    </source>
</evidence>
<evidence type="ECO:0000256" key="5">
    <source>
        <dbReference type="RuleBase" id="RU000394"/>
    </source>
</evidence>
<reference evidence="7" key="1">
    <citation type="submission" date="2023-02" db="EMBL/GenBank/DDBJ databases">
        <title>Genome of toxic invasive species Heracleum sosnowskyi carries increased number of genes despite the absence of recent whole-genome duplications.</title>
        <authorList>
            <person name="Schelkunov M."/>
            <person name="Shtratnikova V."/>
            <person name="Makarenko M."/>
            <person name="Klepikova A."/>
            <person name="Omelchenko D."/>
            <person name="Novikova G."/>
            <person name="Obukhova E."/>
            <person name="Bogdanov V."/>
            <person name="Penin A."/>
            <person name="Logacheva M."/>
        </authorList>
    </citation>
    <scope>NUCLEOTIDE SEQUENCE</scope>
    <source>
        <strain evidence="7">Hsosn_3</strain>
        <tissue evidence="7">Leaf</tissue>
    </source>
</reference>
<dbReference type="Gene3D" id="3.40.850.10">
    <property type="entry name" value="Kinesin motor domain"/>
    <property type="match status" value="1"/>
</dbReference>
<evidence type="ECO:0000259" key="6">
    <source>
        <dbReference type="PROSITE" id="PS50067"/>
    </source>
</evidence>
<name>A0AAD8JGH0_9APIA</name>
<dbReference type="PROSITE" id="PS00411">
    <property type="entry name" value="KINESIN_MOTOR_1"/>
    <property type="match status" value="1"/>
</dbReference>
<dbReference type="PANTHER" id="PTHR47971">
    <property type="entry name" value="KINESIN-RELATED PROTEIN 6"/>
    <property type="match status" value="1"/>
</dbReference>
<keyword evidence="1 5" id="KW-0547">Nucleotide-binding</keyword>
<evidence type="ECO:0000256" key="4">
    <source>
        <dbReference type="PROSITE-ProRule" id="PRU00283"/>
    </source>
</evidence>
<dbReference type="InterPro" id="IPR001752">
    <property type="entry name" value="Kinesin_motor_dom"/>
</dbReference>
<gene>
    <name evidence="7" type="ORF">POM88_002263</name>
</gene>
<dbReference type="PANTHER" id="PTHR47971:SF15">
    <property type="entry name" value="KINESIN-LIKE PROTEIN KIN-13B"/>
    <property type="match status" value="1"/>
</dbReference>
<accession>A0AAD8JGH0</accession>
<dbReference type="GO" id="GO:0007018">
    <property type="term" value="P:microtubule-based movement"/>
    <property type="evidence" value="ECO:0007669"/>
    <property type="project" value="InterPro"/>
</dbReference>
<comment type="caution">
    <text evidence="7">The sequence shown here is derived from an EMBL/GenBank/DDBJ whole genome shotgun (WGS) entry which is preliminary data.</text>
</comment>
<dbReference type="InterPro" id="IPR019821">
    <property type="entry name" value="Kinesin_motor_CS"/>
</dbReference>
<evidence type="ECO:0000313" key="7">
    <source>
        <dbReference type="EMBL" id="KAK1402658.1"/>
    </source>
</evidence>
<dbReference type="InterPro" id="IPR027640">
    <property type="entry name" value="Kinesin-like_fam"/>
</dbReference>
<dbReference type="InterPro" id="IPR027417">
    <property type="entry name" value="P-loop_NTPase"/>
</dbReference>
<dbReference type="InterPro" id="IPR036961">
    <property type="entry name" value="Kinesin_motor_dom_sf"/>
</dbReference>
<feature type="domain" description="Kinesin motor" evidence="6">
    <location>
        <begin position="178"/>
        <end position="269"/>
    </location>
</feature>
<sequence>MKDGFYNRVKSELQGQLNTYYVGGLMGFELTERNSTYAMALVRKHFANDNLQPDFPYVKFCGIHGTVDLVPRESNMLGRNSPNGNNQVLRYPVELARGSDNVVTGWPVDLQDFDKVWPIFDSAQSRDFRKVVQAIIHELELQGALPKSNSRVSSLATCCGPRFVELLWQLSLHALREELIERGNATRSTGTTGANEESSRSHAILQLAIKKIADGKETKPARLVGKLSFIDLAGSEQGADTTDNDKQTRMEGAEINKSLLALKECIRAL</sequence>
<dbReference type="InterPro" id="IPR036188">
    <property type="entry name" value="FAD/NAD-bd_sf"/>
</dbReference>
<evidence type="ECO:0000256" key="3">
    <source>
        <dbReference type="ARBA" id="ARBA00023175"/>
    </source>
</evidence>
<dbReference type="PROSITE" id="PS50067">
    <property type="entry name" value="KINESIN_MOTOR_2"/>
    <property type="match status" value="1"/>
</dbReference>
<keyword evidence="8" id="KW-1185">Reference proteome</keyword>
<dbReference type="AlphaFoldDB" id="A0AAD8JGH0"/>
<keyword evidence="2 5" id="KW-0067">ATP-binding</keyword>
<dbReference type="Pfam" id="PF00225">
    <property type="entry name" value="Kinesin"/>
    <property type="match status" value="1"/>
</dbReference>
<reference evidence="7" key="2">
    <citation type="submission" date="2023-05" db="EMBL/GenBank/DDBJ databases">
        <authorList>
            <person name="Schelkunov M.I."/>
        </authorList>
    </citation>
    <scope>NUCLEOTIDE SEQUENCE</scope>
    <source>
        <strain evidence="7">Hsosn_3</strain>
        <tissue evidence="7">Leaf</tissue>
    </source>
</reference>
<evidence type="ECO:0000256" key="2">
    <source>
        <dbReference type="ARBA" id="ARBA00022840"/>
    </source>
</evidence>
<protein>
    <recommendedName>
        <fullName evidence="5">Kinesin-like protein</fullName>
    </recommendedName>
</protein>
<dbReference type="Gene3D" id="3.50.50.60">
    <property type="entry name" value="FAD/NAD(P)-binding domain"/>
    <property type="match status" value="1"/>
</dbReference>
<dbReference type="SMART" id="SM00129">
    <property type="entry name" value="KISc"/>
    <property type="match status" value="1"/>
</dbReference>
<comment type="caution">
    <text evidence="4">Lacks conserved residue(s) required for the propagation of feature annotation.</text>
</comment>
<dbReference type="Proteomes" id="UP001237642">
    <property type="component" value="Unassembled WGS sequence"/>
</dbReference>
<keyword evidence="5" id="KW-0493">Microtubule</keyword>
<evidence type="ECO:0000256" key="1">
    <source>
        <dbReference type="ARBA" id="ARBA00022741"/>
    </source>
</evidence>
<dbReference type="GO" id="GO:0005874">
    <property type="term" value="C:microtubule"/>
    <property type="evidence" value="ECO:0007669"/>
    <property type="project" value="UniProtKB-KW"/>
</dbReference>
<dbReference type="PRINTS" id="PR00380">
    <property type="entry name" value="KINESINHEAVY"/>
</dbReference>
<dbReference type="EMBL" id="JAUIZM010000001">
    <property type="protein sequence ID" value="KAK1402658.1"/>
    <property type="molecule type" value="Genomic_DNA"/>
</dbReference>
<dbReference type="GO" id="GO:0008017">
    <property type="term" value="F:microtubule binding"/>
    <property type="evidence" value="ECO:0007669"/>
    <property type="project" value="InterPro"/>
</dbReference>
<dbReference type="SUPFAM" id="SSF52540">
    <property type="entry name" value="P-loop containing nucleoside triphosphate hydrolases"/>
    <property type="match status" value="1"/>
</dbReference>
<dbReference type="GO" id="GO:0005524">
    <property type="term" value="F:ATP binding"/>
    <property type="evidence" value="ECO:0007669"/>
    <property type="project" value="UniProtKB-KW"/>
</dbReference>
<dbReference type="GO" id="GO:0003777">
    <property type="term" value="F:microtubule motor activity"/>
    <property type="evidence" value="ECO:0007669"/>
    <property type="project" value="InterPro"/>
</dbReference>
<keyword evidence="3 5" id="KW-0505">Motor protein</keyword>